<protein>
    <submittedName>
        <fullName evidence="6">E3 ubiquitin-protein ligase rnf4-like protein isoform x1</fullName>
    </submittedName>
</protein>
<keyword evidence="1" id="KW-0479">Metal-binding</keyword>
<organism evidence="6">
    <name type="scientific">Triatoma infestans</name>
    <name type="common">Assassin bug</name>
    <dbReference type="NCBI Taxonomy" id="30076"/>
    <lineage>
        <taxon>Eukaryota</taxon>
        <taxon>Metazoa</taxon>
        <taxon>Ecdysozoa</taxon>
        <taxon>Arthropoda</taxon>
        <taxon>Hexapoda</taxon>
        <taxon>Insecta</taxon>
        <taxon>Pterygota</taxon>
        <taxon>Neoptera</taxon>
        <taxon>Paraneoptera</taxon>
        <taxon>Hemiptera</taxon>
        <taxon>Heteroptera</taxon>
        <taxon>Panheteroptera</taxon>
        <taxon>Cimicomorpha</taxon>
        <taxon>Reduviidae</taxon>
        <taxon>Triatominae</taxon>
        <taxon>Triatoma</taxon>
    </lineage>
</organism>
<dbReference type="GO" id="GO:0008270">
    <property type="term" value="F:zinc ion binding"/>
    <property type="evidence" value="ECO:0007669"/>
    <property type="project" value="UniProtKB-KW"/>
</dbReference>
<accession>A0A171ACJ7</accession>
<sequence length="114" mass="12890">MVKALPRIEKENMKPVVKKITIKRAKVSREIERDPSPLPKKPCPICFEDLANPDIKVEATPCAHVFCSDCLVRALNVKSVCPVCREPLEDILHDFYDDFAEDNDSAAYVNDNAF</sequence>
<dbReference type="SUPFAM" id="SSF57850">
    <property type="entry name" value="RING/U-box"/>
    <property type="match status" value="1"/>
</dbReference>
<evidence type="ECO:0000313" key="6">
    <source>
        <dbReference type="EMBL" id="JAS01915.1"/>
    </source>
</evidence>
<evidence type="ECO:0000256" key="1">
    <source>
        <dbReference type="ARBA" id="ARBA00022723"/>
    </source>
</evidence>
<dbReference type="Gene3D" id="3.30.40.10">
    <property type="entry name" value="Zinc/RING finger domain, C3HC4 (zinc finger)"/>
    <property type="match status" value="1"/>
</dbReference>
<evidence type="ECO:0000259" key="5">
    <source>
        <dbReference type="PROSITE" id="PS50089"/>
    </source>
</evidence>
<keyword evidence="3" id="KW-0862">Zinc</keyword>
<name>A0A171ACJ7_TRIIF</name>
<evidence type="ECO:0000256" key="3">
    <source>
        <dbReference type="ARBA" id="ARBA00022833"/>
    </source>
</evidence>
<feature type="domain" description="RING-type" evidence="5">
    <location>
        <begin position="43"/>
        <end position="85"/>
    </location>
</feature>
<dbReference type="SMART" id="SM00184">
    <property type="entry name" value="RING"/>
    <property type="match status" value="1"/>
</dbReference>
<dbReference type="PROSITE" id="PS00518">
    <property type="entry name" value="ZF_RING_1"/>
    <property type="match status" value="1"/>
</dbReference>
<evidence type="ECO:0000256" key="4">
    <source>
        <dbReference type="PROSITE-ProRule" id="PRU00175"/>
    </source>
</evidence>
<dbReference type="InterPro" id="IPR047134">
    <property type="entry name" value="RNF4"/>
</dbReference>
<dbReference type="InterPro" id="IPR001841">
    <property type="entry name" value="Znf_RING"/>
</dbReference>
<dbReference type="EMBL" id="GEMB01001234">
    <property type="protein sequence ID" value="JAS01915.1"/>
    <property type="molecule type" value="Transcribed_RNA"/>
</dbReference>
<dbReference type="PANTHER" id="PTHR23041">
    <property type="entry name" value="RING FINGER DOMAIN-CONTAINING"/>
    <property type="match status" value="1"/>
</dbReference>
<keyword evidence="2 4" id="KW-0863">Zinc-finger</keyword>
<dbReference type="PROSITE" id="PS50089">
    <property type="entry name" value="ZF_RING_2"/>
    <property type="match status" value="1"/>
</dbReference>
<evidence type="ECO:0000256" key="2">
    <source>
        <dbReference type="ARBA" id="ARBA00022771"/>
    </source>
</evidence>
<dbReference type="InterPro" id="IPR013083">
    <property type="entry name" value="Znf_RING/FYVE/PHD"/>
</dbReference>
<reference evidence="6" key="2">
    <citation type="journal article" date="2017" name="J. Med. Entomol.">
        <title>Transcriptome Analysis of the Triatoma infestans (Hemiptera: Reduviidae) Integument.</title>
        <authorList>
            <person name="Calderon-Fernandez G.M."/>
            <person name="Moriconi D.E."/>
            <person name="Dulbecco A.B."/>
            <person name="Juarez M.P."/>
        </authorList>
    </citation>
    <scope>NUCLEOTIDE SEQUENCE</scope>
    <source>
        <strain evidence="6">Int1</strain>
        <tissue evidence="6">Integument</tissue>
    </source>
</reference>
<reference evidence="6" key="1">
    <citation type="submission" date="2016-04" db="EMBL/GenBank/DDBJ databases">
        <authorList>
            <person name="Calderon-Fernandez G.M.Sr."/>
        </authorList>
    </citation>
    <scope>NUCLEOTIDE SEQUENCE</scope>
    <source>
        <strain evidence="6">Int1</strain>
        <tissue evidence="6">Integument</tissue>
    </source>
</reference>
<dbReference type="AlphaFoldDB" id="A0A171ACJ7"/>
<dbReference type="Pfam" id="PF13639">
    <property type="entry name" value="zf-RING_2"/>
    <property type="match status" value="1"/>
</dbReference>
<dbReference type="PANTHER" id="PTHR23041:SF78">
    <property type="entry name" value="E3 UBIQUITIN-PROTEIN LIGASE RNF4"/>
    <property type="match status" value="1"/>
</dbReference>
<dbReference type="InterPro" id="IPR017907">
    <property type="entry name" value="Znf_RING_CS"/>
</dbReference>
<proteinExistence type="predicted"/>